<reference evidence="2" key="1">
    <citation type="submission" date="2021-01" db="EMBL/GenBank/DDBJ databases">
        <title>Whole genome shotgun sequence of Actinoplanes ferrugineus NBRC 15555.</title>
        <authorList>
            <person name="Komaki H."/>
            <person name="Tamura T."/>
        </authorList>
    </citation>
    <scope>NUCLEOTIDE SEQUENCE</scope>
    <source>
        <strain evidence="2">NBRC 15555</strain>
    </source>
</reference>
<gene>
    <name evidence="2" type="ORF">Afe05nite_51390</name>
</gene>
<protein>
    <submittedName>
        <fullName evidence="2">Transcription activator effector-binding protein</fullName>
    </submittedName>
</protein>
<proteinExistence type="predicted"/>
<dbReference type="InterPro" id="IPR010499">
    <property type="entry name" value="AraC_E-bd"/>
</dbReference>
<dbReference type="AlphaFoldDB" id="A0A919J645"/>
<dbReference type="Gene3D" id="3.20.80.10">
    <property type="entry name" value="Regulatory factor, effector binding domain"/>
    <property type="match status" value="1"/>
</dbReference>
<dbReference type="InterPro" id="IPR011256">
    <property type="entry name" value="Reg_factor_effector_dom_sf"/>
</dbReference>
<keyword evidence="3" id="KW-1185">Reference proteome</keyword>
<accession>A0A919J645</accession>
<name>A0A919J645_9ACTN</name>
<organism evidence="2 3">
    <name type="scientific">Paractinoplanes ferrugineus</name>
    <dbReference type="NCBI Taxonomy" id="113564"/>
    <lineage>
        <taxon>Bacteria</taxon>
        <taxon>Bacillati</taxon>
        <taxon>Actinomycetota</taxon>
        <taxon>Actinomycetes</taxon>
        <taxon>Micromonosporales</taxon>
        <taxon>Micromonosporaceae</taxon>
        <taxon>Paractinoplanes</taxon>
    </lineage>
</organism>
<comment type="caution">
    <text evidence="2">The sequence shown here is derived from an EMBL/GenBank/DDBJ whole genome shotgun (WGS) entry which is preliminary data.</text>
</comment>
<dbReference type="Proteomes" id="UP000598174">
    <property type="component" value="Unassembled WGS sequence"/>
</dbReference>
<evidence type="ECO:0000313" key="3">
    <source>
        <dbReference type="Proteomes" id="UP000598174"/>
    </source>
</evidence>
<evidence type="ECO:0000259" key="1">
    <source>
        <dbReference type="SMART" id="SM00871"/>
    </source>
</evidence>
<dbReference type="InterPro" id="IPR029442">
    <property type="entry name" value="GyrI-like"/>
</dbReference>
<dbReference type="Pfam" id="PF06445">
    <property type="entry name" value="GyrI-like"/>
    <property type="match status" value="1"/>
</dbReference>
<dbReference type="RefSeq" id="WP_203819741.1">
    <property type="nucleotide sequence ID" value="NZ_BAAABP010000052.1"/>
</dbReference>
<dbReference type="EMBL" id="BOMM01000047">
    <property type="protein sequence ID" value="GIE13299.1"/>
    <property type="molecule type" value="Genomic_DNA"/>
</dbReference>
<feature type="domain" description="AraC effector-binding" evidence="1">
    <location>
        <begin position="3"/>
        <end position="152"/>
    </location>
</feature>
<sequence length="172" mass="18763">MIYHIEDRVLTAQDTVVSRASMPVAQLPEWIASVYAQVRHYLSDRGVRADGPPFARYALHEGVVDVEAGFPVLGSVVGNGRITASRLPGGPAAVTTHFGRYEDIGGAHEAVHDWLTERGLEHAGPHWEVYYTNPAAQPDTDTWSTDVVWPYRDAAGRRSPAGSGSRDRGEEA</sequence>
<dbReference type="SMART" id="SM00871">
    <property type="entry name" value="AraC_E_bind"/>
    <property type="match status" value="1"/>
</dbReference>
<evidence type="ECO:0000313" key="2">
    <source>
        <dbReference type="EMBL" id="GIE13299.1"/>
    </source>
</evidence>
<dbReference type="SUPFAM" id="SSF55136">
    <property type="entry name" value="Probable bacterial effector-binding domain"/>
    <property type="match status" value="1"/>
</dbReference>